<feature type="binding site" evidence="14">
    <location>
        <position position="78"/>
    </location>
    <ligand>
        <name>thiamine diphosphate</name>
        <dbReference type="ChEBI" id="CHEBI:58937"/>
    </ligand>
</feature>
<evidence type="ECO:0000256" key="4">
    <source>
        <dbReference type="ARBA" id="ARBA00011738"/>
    </source>
</evidence>
<protein>
    <recommendedName>
        <fullName evidence="5 11">Transketolase</fullName>
        <ecNumber evidence="5 11">2.2.1.1</ecNumber>
    </recommendedName>
</protein>
<accession>A0A1H2PRP3</accession>
<evidence type="ECO:0000256" key="3">
    <source>
        <dbReference type="ARBA" id="ARBA00007131"/>
    </source>
</evidence>
<comment type="cofactor">
    <cofactor evidence="15">
        <name>Mg(2+)</name>
        <dbReference type="ChEBI" id="CHEBI:18420"/>
    </cofactor>
    <text evidence="15">Binds 1 Mg(2+) ion per subunit. Can also utilize other divalent metal cations, such as Ca(2+), Mn(2+) and Co(2+).</text>
</comment>
<dbReference type="GO" id="GO:0004802">
    <property type="term" value="F:transketolase activity"/>
    <property type="evidence" value="ECO:0007669"/>
    <property type="project" value="UniProtKB-UniRule"/>
</dbReference>
<evidence type="ECO:0000256" key="8">
    <source>
        <dbReference type="ARBA" id="ARBA00022842"/>
    </source>
</evidence>
<evidence type="ECO:0000256" key="7">
    <source>
        <dbReference type="ARBA" id="ARBA00022723"/>
    </source>
</evidence>
<keyword evidence="6" id="KW-0808">Transferase</keyword>
<feature type="site" description="Important for catalytic activity" evidence="16">
    <location>
        <position position="272"/>
    </location>
</feature>
<dbReference type="Gene3D" id="3.40.50.970">
    <property type="match status" value="2"/>
</dbReference>
<feature type="binding site" evidence="13">
    <location>
        <position position="272"/>
    </location>
    <ligand>
        <name>substrate</name>
    </ligand>
</feature>
<evidence type="ECO:0000256" key="2">
    <source>
        <dbReference type="ARBA" id="ARBA00001941"/>
    </source>
</evidence>
<dbReference type="SUPFAM" id="SSF52518">
    <property type="entry name" value="Thiamin diphosphate-binding fold (THDP-binding)"/>
    <property type="match status" value="2"/>
</dbReference>
<reference evidence="19" key="1">
    <citation type="submission" date="2016-09" db="EMBL/GenBank/DDBJ databases">
        <authorList>
            <person name="Varghese N."/>
            <person name="Submissions S."/>
        </authorList>
    </citation>
    <scope>NUCLEOTIDE SEQUENCE [LARGE SCALE GENOMIC DNA]</scope>
    <source>
        <strain evidence="19">JS23</strain>
    </source>
</reference>
<gene>
    <name evidence="18" type="ORF">SAMN05216551_108159</name>
</gene>
<dbReference type="InterPro" id="IPR055152">
    <property type="entry name" value="Transketolase-like_C_2"/>
</dbReference>
<evidence type="ECO:0000313" key="19">
    <source>
        <dbReference type="Proteomes" id="UP000243719"/>
    </source>
</evidence>
<evidence type="ECO:0000259" key="17">
    <source>
        <dbReference type="SMART" id="SM00861"/>
    </source>
</evidence>
<dbReference type="SUPFAM" id="SSF52922">
    <property type="entry name" value="TK C-terminal domain-like"/>
    <property type="match status" value="1"/>
</dbReference>
<dbReference type="NCBIfam" id="TIGR00232">
    <property type="entry name" value="tktlase_bact"/>
    <property type="match status" value="1"/>
</dbReference>
<dbReference type="GO" id="GO:0046872">
    <property type="term" value="F:metal ion binding"/>
    <property type="evidence" value="ECO:0007669"/>
    <property type="project" value="UniProtKB-KW"/>
</dbReference>
<feature type="binding site" evidence="14">
    <location>
        <begin position="126"/>
        <end position="128"/>
    </location>
    <ligand>
        <name>thiamine diphosphate</name>
        <dbReference type="ChEBI" id="CHEBI:58937"/>
    </ligand>
</feature>
<feature type="binding site" evidence="13">
    <location>
        <position position="550"/>
    </location>
    <ligand>
        <name>substrate</name>
    </ligand>
</feature>
<feature type="binding site" evidence="13">
    <location>
        <position position="369"/>
    </location>
    <ligand>
        <name>substrate</name>
    </ligand>
</feature>
<dbReference type="EMBL" id="FNLO01000008">
    <property type="protein sequence ID" value="SDV49525.1"/>
    <property type="molecule type" value="Genomic_DNA"/>
</dbReference>
<dbReference type="FunFam" id="3.40.50.970:FF:000003">
    <property type="entry name" value="Transketolase"/>
    <property type="match status" value="1"/>
</dbReference>
<dbReference type="Gene3D" id="3.40.50.920">
    <property type="match status" value="1"/>
</dbReference>
<keyword evidence="8 15" id="KW-0460">Magnesium</keyword>
<dbReference type="InterPro" id="IPR049557">
    <property type="entry name" value="Transketolase_CS"/>
</dbReference>
<feature type="binding site" evidence="13">
    <location>
        <position position="396"/>
    </location>
    <ligand>
        <name>substrate</name>
    </ligand>
</feature>
<evidence type="ECO:0000256" key="16">
    <source>
        <dbReference type="PIRSR" id="PIRSR605478-5"/>
    </source>
</evidence>
<feature type="binding site" evidence="13">
    <location>
        <position position="492"/>
    </location>
    <ligand>
        <name>substrate</name>
    </ligand>
</feature>
<dbReference type="OrthoDB" id="8732661at2"/>
<feature type="binding site" evidence="13">
    <location>
        <position position="500"/>
    </location>
    <ligand>
        <name>substrate</name>
    </ligand>
</feature>
<feature type="binding site" evidence="14">
    <location>
        <position position="468"/>
    </location>
    <ligand>
        <name>thiamine diphosphate</name>
        <dbReference type="ChEBI" id="CHEBI:58937"/>
    </ligand>
</feature>
<dbReference type="InterPro" id="IPR005478">
    <property type="entry name" value="Transketolase_bac-like"/>
</dbReference>
<feature type="binding site" evidence="13">
    <location>
        <position position="38"/>
    </location>
    <ligand>
        <name>substrate</name>
    </ligand>
</feature>
<keyword evidence="19" id="KW-1185">Reference proteome</keyword>
<dbReference type="InterPro" id="IPR005474">
    <property type="entry name" value="Transketolase_N"/>
</dbReference>
<dbReference type="Pfam" id="PF02779">
    <property type="entry name" value="Transket_pyr"/>
    <property type="match status" value="1"/>
</dbReference>
<comment type="subunit">
    <text evidence="4">Homodimer.</text>
</comment>
<evidence type="ECO:0000256" key="5">
    <source>
        <dbReference type="ARBA" id="ARBA00013152"/>
    </source>
</evidence>
<dbReference type="AlphaFoldDB" id="A0A1H2PRP3"/>
<dbReference type="Pfam" id="PF00456">
    <property type="entry name" value="Transketolase_N"/>
    <property type="match status" value="1"/>
</dbReference>
<dbReference type="SMART" id="SM00861">
    <property type="entry name" value="Transket_pyr"/>
    <property type="match status" value="1"/>
</dbReference>
<evidence type="ECO:0000256" key="14">
    <source>
        <dbReference type="PIRSR" id="PIRSR605478-3"/>
    </source>
</evidence>
<feature type="binding site" evidence="14">
    <location>
        <position position="272"/>
    </location>
    <ligand>
        <name>thiamine diphosphate</name>
        <dbReference type="ChEBI" id="CHEBI:58937"/>
    </ligand>
</feature>
<feature type="site" description="Important for catalytic activity" evidence="16">
    <location>
        <position position="38"/>
    </location>
</feature>
<dbReference type="InterPro" id="IPR005475">
    <property type="entry name" value="Transketolase-like_Pyr-bd"/>
</dbReference>
<evidence type="ECO:0000256" key="9">
    <source>
        <dbReference type="ARBA" id="ARBA00023052"/>
    </source>
</evidence>
<evidence type="ECO:0000256" key="10">
    <source>
        <dbReference type="ARBA" id="ARBA00049473"/>
    </source>
</evidence>
<name>A0A1H2PRP3_9BURK</name>
<feature type="domain" description="Transketolase-like pyrimidine-binding" evidence="17">
    <location>
        <begin position="366"/>
        <end position="555"/>
    </location>
</feature>
<evidence type="ECO:0000256" key="1">
    <source>
        <dbReference type="ARBA" id="ARBA00001913"/>
    </source>
</evidence>
<dbReference type="CDD" id="cd07033">
    <property type="entry name" value="TPP_PYR_DXS_TK_like"/>
    <property type="match status" value="1"/>
</dbReference>
<dbReference type="FunFam" id="3.40.50.920:FF:000003">
    <property type="entry name" value="Transketolase"/>
    <property type="match status" value="1"/>
</dbReference>
<comment type="cofactor">
    <cofactor evidence="2">
        <name>Co(2+)</name>
        <dbReference type="ChEBI" id="CHEBI:48828"/>
    </cofactor>
</comment>
<feature type="active site" description="Proton donor" evidence="12">
    <location>
        <position position="442"/>
    </location>
</feature>
<evidence type="ECO:0000256" key="11">
    <source>
        <dbReference type="NCBIfam" id="TIGR00232"/>
    </source>
</evidence>
<organism evidence="18 19">
    <name type="scientific">Chitinasiproducens palmae</name>
    <dbReference type="NCBI Taxonomy" id="1770053"/>
    <lineage>
        <taxon>Bacteria</taxon>
        <taxon>Pseudomonadati</taxon>
        <taxon>Pseudomonadota</taxon>
        <taxon>Betaproteobacteria</taxon>
        <taxon>Burkholderiales</taxon>
        <taxon>Burkholderiaceae</taxon>
        <taxon>Chitinasiproducens</taxon>
    </lineage>
</organism>
<dbReference type="GO" id="GO:0005829">
    <property type="term" value="C:cytosol"/>
    <property type="evidence" value="ECO:0007669"/>
    <property type="project" value="TreeGrafter"/>
</dbReference>
<evidence type="ECO:0000256" key="12">
    <source>
        <dbReference type="PIRSR" id="PIRSR605478-1"/>
    </source>
</evidence>
<feature type="binding site" evidence="15">
    <location>
        <position position="197"/>
    </location>
    <ligand>
        <name>Mg(2+)</name>
        <dbReference type="ChEBI" id="CHEBI:18420"/>
    </ligand>
</feature>
<dbReference type="PANTHER" id="PTHR43522">
    <property type="entry name" value="TRANSKETOLASE"/>
    <property type="match status" value="1"/>
</dbReference>
<feature type="binding site" evidence="14">
    <location>
        <position position="197"/>
    </location>
    <ligand>
        <name>thiamine diphosphate</name>
        <dbReference type="ChEBI" id="CHEBI:58937"/>
    </ligand>
</feature>
<feature type="binding site" evidence="13">
    <location>
        <position position="504"/>
    </location>
    <ligand>
        <name>substrate</name>
    </ligand>
</feature>
<comment type="cofactor">
    <cofactor evidence="1">
        <name>Ca(2+)</name>
        <dbReference type="ChEBI" id="CHEBI:29108"/>
    </cofactor>
</comment>
<evidence type="ECO:0000313" key="18">
    <source>
        <dbReference type="EMBL" id="SDV49525.1"/>
    </source>
</evidence>
<feature type="binding site" evidence="15">
    <location>
        <position position="199"/>
    </location>
    <ligand>
        <name>Mg(2+)</name>
        <dbReference type="ChEBI" id="CHEBI:18420"/>
    </ligand>
</feature>
<evidence type="ECO:0000256" key="13">
    <source>
        <dbReference type="PIRSR" id="PIRSR605478-2"/>
    </source>
</evidence>
<dbReference type="CDD" id="cd02012">
    <property type="entry name" value="TPP_TK"/>
    <property type="match status" value="1"/>
</dbReference>
<dbReference type="PANTHER" id="PTHR43522:SF2">
    <property type="entry name" value="TRANSKETOLASE 1-RELATED"/>
    <property type="match status" value="1"/>
</dbReference>
<dbReference type="GO" id="GO:0009052">
    <property type="term" value="P:pentose-phosphate shunt, non-oxidative branch"/>
    <property type="evidence" value="ECO:0007669"/>
    <property type="project" value="UniProtKB-ARBA"/>
</dbReference>
<proteinExistence type="inferred from homology"/>
<feature type="binding site" evidence="14">
    <location>
        <position position="168"/>
    </location>
    <ligand>
        <name>thiamine diphosphate</name>
        <dbReference type="ChEBI" id="CHEBI:58937"/>
    </ligand>
</feature>
<dbReference type="InterPro" id="IPR029061">
    <property type="entry name" value="THDP-binding"/>
</dbReference>
<sequence>MTSPTTVSSPVPLTVLSPAANAIRFLAMDAVQQANSGHPGMPMGMAEIAVALWQRHLRHNPQDPHWADRDRFVLSNGHGSMLLYAVLHLTGYDLPIEELRNFRQLHSKTPGHPEVGITPGVETTTGPLGQGLANAVGMALAEALLAAEFNKDDAAIVDHHTYAFVGDGCLMEGISHEACSLAGTLGLSKLIVLYDDNGISIDGEVVHWFGDDTPKRFEAYGWNVIRAVDGHNVDAVDAALIAAKASDRPTLICCRTVIGHGAHSKAGGHDVHGAPLGEAEIMATRTALNWPHEAFVLPKEIYDEWDGREKGRAEQAAWQARFDAYRAKYPAEAAEFLRRVDARLPDDWAQQSQALIDAVDQRGETVATRKASQQAIEGLAAVLPELLGGSADLTGSNLTNWKAAKFVRARAEPTPGGRRSAVPEPSKGGVGTGNYVNFGVREFGMSAALNGIALHGGYIPFGGTFLTFSDYSRNALRVAALMKAHALFVFTHDSIGLGEDGPTHQSVEHVASLRLIPGLDVWRPADTVETMVAWVESVSRRAPSCLIFSRQNLPFNARDAVQLGNVKRGGYVLRDWNEDLPGRKVILIATGSEVELAVKAVEPLALRGIAARVVSMPSTTVFDRQDAAWREQVLPHGVVRIAIEAGVTDFWRKYVGLEGGVVGIDTFGESAPAAVLFKHFGFTVDNVVKTVEAALG</sequence>
<evidence type="ECO:0000256" key="15">
    <source>
        <dbReference type="PIRSR" id="PIRSR605478-4"/>
    </source>
</evidence>
<dbReference type="FunFam" id="3.40.50.970:FF:000004">
    <property type="entry name" value="Transketolase"/>
    <property type="match status" value="1"/>
</dbReference>
<dbReference type="Proteomes" id="UP000243719">
    <property type="component" value="Unassembled WGS sequence"/>
</dbReference>
<feature type="binding site" evidence="15">
    <location>
        <position position="167"/>
    </location>
    <ligand>
        <name>Mg(2+)</name>
        <dbReference type="ChEBI" id="CHEBI:18420"/>
    </ligand>
</feature>
<keyword evidence="7 15" id="KW-0479">Metal-binding</keyword>
<dbReference type="InterPro" id="IPR009014">
    <property type="entry name" value="Transketo_C/PFOR_II"/>
</dbReference>
<dbReference type="PROSITE" id="PS00801">
    <property type="entry name" value="TRANSKETOLASE_1"/>
    <property type="match status" value="1"/>
</dbReference>
<comment type="cofactor">
    <cofactor evidence="14">
        <name>thiamine diphosphate</name>
        <dbReference type="ChEBI" id="CHEBI:58937"/>
    </cofactor>
    <text evidence="14">Binds 1 thiamine pyrophosphate per subunit. During the reaction, the substrate forms a covalent intermediate with the cofactor.</text>
</comment>
<dbReference type="InterPro" id="IPR033247">
    <property type="entry name" value="Transketolase_fam"/>
</dbReference>
<comment type="catalytic activity">
    <reaction evidence="10">
        <text>D-sedoheptulose 7-phosphate + D-glyceraldehyde 3-phosphate = aldehydo-D-ribose 5-phosphate + D-xylulose 5-phosphate</text>
        <dbReference type="Rhea" id="RHEA:10508"/>
        <dbReference type="ChEBI" id="CHEBI:57483"/>
        <dbReference type="ChEBI" id="CHEBI:57737"/>
        <dbReference type="ChEBI" id="CHEBI:58273"/>
        <dbReference type="ChEBI" id="CHEBI:59776"/>
        <dbReference type="EC" id="2.2.1.1"/>
    </reaction>
</comment>
<dbReference type="RefSeq" id="WP_091909678.1">
    <property type="nucleotide sequence ID" value="NZ_FNLO01000008.1"/>
</dbReference>
<dbReference type="Pfam" id="PF22613">
    <property type="entry name" value="Transketolase_C_1"/>
    <property type="match status" value="1"/>
</dbReference>
<keyword evidence="9 14" id="KW-0786">Thiamine pyrophosphate</keyword>
<comment type="similarity">
    <text evidence="3">Belongs to the transketolase family.</text>
</comment>
<dbReference type="STRING" id="1770053.SAMN05216551_108159"/>
<evidence type="ECO:0000256" key="6">
    <source>
        <dbReference type="ARBA" id="ARBA00022679"/>
    </source>
</evidence>
<dbReference type="EC" id="2.2.1.1" evidence="5 11"/>